<dbReference type="EMBL" id="LVJZ01000003">
    <property type="protein sequence ID" value="ODB95606.1"/>
    <property type="molecule type" value="Genomic_DNA"/>
</dbReference>
<dbReference type="PANTHER" id="PTHR34183">
    <property type="entry name" value="ENDOLYTIC PEPTIDOGLYCAN TRANSGLYCOSYLASE RLPA"/>
    <property type="match status" value="1"/>
</dbReference>
<dbReference type="AlphaFoldDB" id="A0A1E2ULH8"/>
<keyword evidence="2 4" id="KW-0456">Lyase</keyword>
<accession>A0A1E2ULH8</accession>
<reference evidence="8 9" key="1">
    <citation type="submission" date="2016-03" db="EMBL/GenBank/DDBJ databases">
        <title>Chemosynthetic sulphur-oxidizing symbionts of marine invertebrate animals are capable of nitrogen fixation.</title>
        <authorList>
            <person name="Petersen J.M."/>
            <person name="Kemper A."/>
            <person name="Gruber-Vodicka H."/>
            <person name="Cardini U."/>
            <person name="Geest Mvander."/>
            <person name="Kleiner M."/>
            <person name="Bulgheresi S."/>
            <person name="Fussmann M."/>
            <person name="Herbold C."/>
            <person name="Seah B.K.B."/>
            <person name="Antony C.Paul."/>
            <person name="Liu D."/>
            <person name="Belitz A."/>
            <person name="Weber M."/>
        </authorList>
    </citation>
    <scope>NUCLEOTIDE SEQUENCE [LARGE SCALE GENOMIC DNA]</scope>
    <source>
        <strain evidence="8">G_D</strain>
    </source>
</reference>
<evidence type="ECO:0000256" key="4">
    <source>
        <dbReference type="HAMAP-Rule" id="MF_02071"/>
    </source>
</evidence>
<evidence type="ECO:0000256" key="1">
    <source>
        <dbReference type="ARBA" id="ARBA00022729"/>
    </source>
</evidence>
<dbReference type="GO" id="GO:0000270">
    <property type="term" value="P:peptidoglycan metabolic process"/>
    <property type="evidence" value="ECO:0007669"/>
    <property type="project" value="UniProtKB-UniRule"/>
</dbReference>
<comment type="function">
    <text evidence="4">Lytic transglycosylase with a strong preference for naked glycan strands that lack stem peptides.</text>
</comment>
<dbReference type="EC" id="4.2.2.-" evidence="4"/>
<dbReference type="STRING" id="1818881.A3196_01865"/>
<evidence type="ECO:0000313" key="8">
    <source>
        <dbReference type="EMBL" id="ODB95606.1"/>
    </source>
</evidence>
<dbReference type="PANTHER" id="PTHR34183:SF1">
    <property type="entry name" value="ENDOLYTIC PEPTIDOGLYCAN TRANSGLYCOSYLASE RLPA"/>
    <property type="match status" value="1"/>
</dbReference>
<dbReference type="InterPro" id="IPR009009">
    <property type="entry name" value="RlpA-like_DPBB"/>
</dbReference>
<organism evidence="8 9">
    <name type="scientific">Candidatus Thiodiazotropha endoloripes</name>
    <dbReference type="NCBI Taxonomy" id="1818881"/>
    <lineage>
        <taxon>Bacteria</taxon>
        <taxon>Pseudomonadati</taxon>
        <taxon>Pseudomonadota</taxon>
        <taxon>Gammaproteobacteria</taxon>
        <taxon>Chromatiales</taxon>
        <taxon>Sedimenticolaceae</taxon>
        <taxon>Candidatus Thiodiazotropha</taxon>
    </lineage>
</organism>
<dbReference type="InterPro" id="IPR034718">
    <property type="entry name" value="RlpA"/>
</dbReference>
<feature type="domain" description="SPOR" evidence="7">
    <location>
        <begin position="203"/>
        <end position="283"/>
    </location>
</feature>
<dbReference type="NCBIfam" id="TIGR00413">
    <property type="entry name" value="rlpA"/>
    <property type="match status" value="1"/>
</dbReference>
<protein>
    <recommendedName>
        <fullName evidence="4">Endolytic peptidoglycan transglycosylase RlpA</fullName>
        <ecNumber evidence="4">4.2.2.-</ecNumber>
    </recommendedName>
</protein>
<proteinExistence type="inferred from homology"/>
<dbReference type="CDD" id="cd22268">
    <property type="entry name" value="DPBB_RlpA-like"/>
    <property type="match status" value="1"/>
</dbReference>
<dbReference type="FunFam" id="2.40.40.10:FF:000003">
    <property type="entry name" value="Endolytic peptidoglycan transglycosylase RlpA"/>
    <property type="match status" value="1"/>
</dbReference>
<dbReference type="GO" id="GO:0009279">
    <property type="term" value="C:cell outer membrane"/>
    <property type="evidence" value="ECO:0007669"/>
    <property type="project" value="TreeGrafter"/>
</dbReference>
<comment type="similarity">
    <text evidence="4 5">Belongs to the RlpA family.</text>
</comment>
<comment type="caution">
    <text evidence="8">The sequence shown here is derived from an EMBL/GenBank/DDBJ whole genome shotgun (WGS) entry which is preliminary data.</text>
</comment>
<dbReference type="SUPFAM" id="SSF50685">
    <property type="entry name" value="Barwin-like endoglucanases"/>
    <property type="match status" value="1"/>
</dbReference>
<dbReference type="Pfam" id="PF03330">
    <property type="entry name" value="DPBB_1"/>
    <property type="match status" value="1"/>
</dbReference>
<dbReference type="Pfam" id="PF05036">
    <property type="entry name" value="SPOR"/>
    <property type="match status" value="1"/>
</dbReference>
<dbReference type="RefSeq" id="WP_069015083.1">
    <property type="nucleotide sequence ID" value="NZ_LVJW01000006.1"/>
</dbReference>
<dbReference type="InterPro" id="IPR036908">
    <property type="entry name" value="RlpA-like_sf"/>
</dbReference>
<sequence>MISPSQPVIMLYRTLFYLGLVILAGCSSAPGSRSSQSDGVSPYHPPPADMAAIPDATPRDEPKSRYGNPNSYVVFGKRYHTLSNSQGYNARGIASWYGSKFHGQRTSSGEPYDMYAMTAAHKSLPLPSYVRVTNLRNNRSVVVKVNDRGPFHDNRLIDLSYTAAWKLGIIGEGTGLVEVTALQADSTEPTPTRVVVTPARQKTQRLPELFLQVGAFGDSQNAQRLKQRLEEQLKTSVLIQGDSAVAKRVYRVQVGPIASVELADHLSQRLSQLGIENPHVVIR</sequence>
<evidence type="ECO:0000259" key="7">
    <source>
        <dbReference type="PROSITE" id="PS51724"/>
    </source>
</evidence>
<dbReference type="InterPro" id="IPR036680">
    <property type="entry name" value="SPOR-like_sf"/>
</dbReference>
<dbReference type="InterPro" id="IPR012997">
    <property type="entry name" value="RplA"/>
</dbReference>
<dbReference type="GO" id="GO:0008932">
    <property type="term" value="F:lytic endotransglycosylase activity"/>
    <property type="evidence" value="ECO:0007669"/>
    <property type="project" value="UniProtKB-UniRule"/>
</dbReference>
<feature type="region of interest" description="Disordered" evidence="6">
    <location>
        <begin position="33"/>
        <end position="67"/>
    </location>
</feature>
<dbReference type="Proteomes" id="UP000094849">
    <property type="component" value="Unassembled WGS sequence"/>
</dbReference>
<dbReference type="HAMAP" id="MF_02071">
    <property type="entry name" value="RlpA"/>
    <property type="match status" value="1"/>
</dbReference>
<dbReference type="GO" id="GO:0042834">
    <property type="term" value="F:peptidoglycan binding"/>
    <property type="evidence" value="ECO:0007669"/>
    <property type="project" value="InterPro"/>
</dbReference>
<dbReference type="GO" id="GO:0071555">
    <property type="term" value="P:cell wall organization"/>
    <property type="evidence" value="ECO:0007669"/>
    <property type="project" value="UniProtKB-KW"/>
</dbReference>
<keyword evidence="9" id="KW-1185">Reference proteome</keyword>
<keyword evidence="3 4" id="KW-0961">Cell wall biogenesis/degradation</keyword>
<dbReference type="Gene3D" id="3.30.70.1070">
    <property type="entry name" value="Sporulation related repeat"/>
    <property type="match status" value="1"/>
</dbReference>
<gene>
    <name evidence="4" type="primary">rlpA</name>
    <name evidence="8" type="ORF">A3196_01865</name>
</gene>
<dbReference type="PROSITE" id="PS51724">
    <property type="entry name" value="SPOR"/>
    <property type="match status" value="1"/>
</dbReference>
<dbReference type="Gene3D" id="2.40.40.10">
    <property type="entry name" value="RlpA-like domain"/>
    <property type="match status" value="1"/>
</dbReference>
<evidence type="ECO:0000256" key="5">
    <source>
        <dbReference type="RuleBase" id="RU003495"/>
    </source>
</evidence>
<keyword evidence="1" id="KW-0732">Signal</keyword>
<dbReference type="SUPFAM" id="SSF110997">
    <property type="entry name" value="Sporulation related repeat"/>
    <property type="match status" value="1"/>
</dbReference>
<evidence type="ECO:0000256" key="2">
    <source>
        <dbReference type="ARBA" id="ARBA00023239"/>
    </source>
</evidence>
<evidence type="ECO:0000313" key="9">
    <source>
        <dbReference type="Proteomes" id="UP000094849"/>
    </source>
</evidence>
<evidence type="ECO:0000256" key="6">
    <source>
        <dbReference type="SAM" id="MobiDB-lite"/>
    </source>
</evidence>
<name>A0A1E2ULH8_9GAMM</name>
<dbReference type="InterPro" id="IPR007730">
    <property type="entry name" value="SPOR-like_dom"/>
</dbReference>
<evidence type="ECO:0000256" key="3">
    <source>
        <dbReference type="ARBA" id="ARBA00023316"/>
    </source>
</evidence>